<gene>
    <name evidence="1" type="ORF">Tco_1041868</name>
</gene>
<sequence>MITTIADRIQGVIPTTSVSKPQLKSTRMRDKVMQNNSQVKKKEVEDHRRNFKFSNNKTSVTACNDSLNAKTSNVNFVYVNCGKCVLNENHDSTTNILEPTSVRGSNLSYTPLSSNSFVARRNYLIYRRLWLHKAHDGKSQALTNFGNVTIKWVYYVERLNCSLYSVGKFCDADLEVDFWKSSCHIRDLKGSDLPTSSRGRDLYSITLQETTSHNLICPLGWHLEEIHVTLAHLEKEHTKLVYLRNKEDKRRGVDYVMSKILGFYKECLELGPEYVTGLKDEGEVTLYLTRRSLEVLRKFYWTTLGGRFNQLSHVSSLLLSKPGEY</sequence>
<keyword evidence="2" id="KW-1185">Reference proteome</keyword>
<dbReference type="Proteomes" id="UP001151760">
    <property type="component" value="Unassembled WGS sequence"/>
</dbReference>
<protein>
    <submittedName>
        <fullName evidence="1">Uncharacterized protein</fullName>
    </submittedName>
</protein>
<evidence type="ECO:0000313" key="2">
    <source>
        <dbReference type="Proteomes" id="UP001151760"/>
    </source>
</evidence>
<reference evidence="1" key="2">
    <citation type="submission" date="2022-01" db="EMBL/GenBank/DDBJ databases">
        <authorList>
            <person name="Yamashiro T."/>
            <person name="Shiraishi A."/>
            <person name="Satake H."/>
            <person name="Nakayama K."/>
        </authorList>
    </citation>
    <scope>NUCLEOTIDE SEQUENCE</scope>
</reference>
<reference evidence="1" key="1">
    <citation type="journal article" date="2022" name="Int. J. Mol. Sci.">
        <title>Draft Genome of Tanacetum Coccineum: Genomic Comparison of Closely Related Tanacetum-Family Plants.</title>
        <authorList>
            <person name="Yamashiro T."/>
            <person name="Shiraishi A."/>
            <person name="Nakayama K."/>
            <person name="Satake H."/>
        </authorList>
    </citation>
    <scope>NUCLEOTIDE SEQUENCE</scope>
</reference>
<comment type="caution">
    <text evidence="1">The sequence shown here is derived from an EMBL/GenBank/DDBJ whole genome shotgun (WGS) entry which is preliminary data.</text>
</comment>
<organism evidence="1 2">
    <name type="scientific">Tanacetum coccineum</name>
    <dbReference type="NCBI Taxonomy" id="301880"/>
    <lineage>
        <taxon>Eukaryota</taxon>
        <taxon>Viridiplantae</taxon>
        <taxon>Streptophyta</taxon>
        <taxon>Embryophyta</taxon>
        <taxon>Tracheophyta</taxon>
        <taxon>Spermatophyta</taxon>
        <taxon>Magnoliopsida</taxon>
        <taxon>eudicotyledons</taxon>
        <taxon>Gunneridae</taxon>
        <taxon>Pentapetalae</taxon>
        <taxon>asterids</taxon>
        <taxon>campanulids</taxon>
        <taxon>Asterales</taxon>
        <taxon>Asteraceae</taxon>
        <taxon>Asteroideae</taxon>
        <taxon>Anthemideae</taxon>
        <taxon>Anthemidinae</taxon>
        <taxon>Tanacetum</taxon>
    </lineage>
</organism>
<dbReference type="EMBL" id="BQNB010018505">
    <property type="protein sequence ID" value="GJT75143.1"/>
    <property type="molecule type" value="Genomic_DNA"/>
</dbReference>
<evidence type="ECO:0000313" key="1">
    <source>
        <dbReference type="EMBL" id="GJT75143.1"/>
    </source>
</evidence>
<proteinExistence type="predicted"/>
<accession>A0ABQ5GK41</accession>
<name>A0ABQ5GK41_9ASTR</name>